<name>A0A1F8B894_9BACT</name>
<proteinExistence type="predicted"/>
<comment type="caution">
    <text evidence="1">The sequence shown here is derived from an EMBL/GenBank/DDBJ whole genome shotgun (WGS) entry which is preliminary data.</text>
</comment>
<sequence>MNVSESVYPQPEGNLGYREATYNLEKYCPSCGIGLIQNKPFRLKADIKTKNYKLLGLHWAFDAIFIRPEAKEMFEKNSISGVTYSHPILDKSEKPISNLYQLEIKTILPKGYIPTEDEQVTCKLNNEEYERTLKNTGLVPKQGNTFCYRIKFLYPRTHMMTFDKKIFNNVPDFVKTNEWFGSGFSSVQVNLVSEKVYNLVTSMKWRGIVFKPIELR</sequence>
<reference evidence="1 2" key="1">
    <citation type="journal article" date="2016" name="Nat. Commun.">
        <title>Thousands of microbial genomes shed light on interconnected biogeochemical processes in an aquifer system.</title>
        <authorList>
            <person name="Anantharaman K."/>
            <person name="Brown C.T."/>
            <person name="Hug L.A."/>
            <person name="Sharon I."/>
            <person name="Castelle C.J."/>
            <person name="Probst A.J."/>
            <person name="Thomas B.C."/>
            <person name="Singh A."/>
            <person name="Wilkins M.J."/>
            <person name="Karaoz U."/>
            <person name="Brodie E.L."/>
            <person name="Williams K.H."/>
            <person name="Hubbard S.S."/>
            <person name="Banfield J.F."/>
        </authorList>
    </citation>
    <scope>NUCLEOTIDE SEQUENCE [LARGE SCALE GENOMIC DNA]</scope>
</reference>
<protein>
    <submittedName>
        <fullName evidence="1">Uncharacterized protein</fullName>
    </submittedName>
</protein>
<dbReference type="Proteomes" id="UP000176404">
    <property type="component" value="Unassembled WGS sequence"/>
</dbReference>
<dbReference type="EMBL" id="MGHD01000006">
    <property type="protein sequence ID" value="OGM60264.1"/>
    <property type="molecule type" value="Genomic_DNA"/>
</dbReference>
<evidence type="ECO:0000313" key="1">
    <source>
        <dbReference type="EMBL" id="OGM60264.1"/>
    </source>
</evidence>
<dbReference type="AlphaFoldDB" id="A0A1F8B894"/>
<organism evidence="1 2">
    <name type="scientific">Candidatus Woesebacteria bacterium RIFCSPLOWO2_01_FULL_39_10b</name>
    <dbReference type="NCBI Taxonomy" id="1802517"/>
    <lineage>
        <taxon>Bacteria</taxon>
        <taxon>Candidatus Woeseibacteriota</taxon>
    </lineage>
</organism>
<accession>A0A1F8B894</accession>
<gene>
    <name evidence="1" type="ORF">A2892_04770</name>
</gene>
<evidence type="ECO:0000313" key="2">
    <source>
        <dbReference type="Proteomes" id="UP000176404"/>
    </source>
</evidence>